<keyword evidence="1" id="KW-1133">Transmembrane helix</keyword>
<dbReference type="Pfam" id="PF10328">
    <property type="entry name" value="7TM_GPCR_Srx"/>
    <property type="match status" value="1"/>
</dbReference>
<evidence type="ECO:0000313" key="4">
    <source>
        <dbReference type="Proteomes" id="UP000829354"/>
    </source>
</evidence>
<evidence type="ECO:0000256" key="1">
    <source>
        <dbReference type="SAM" id="Phobius"/>
    </source>
</evidence>
<dbReference type="AlphaFoldDB" id="A0AAE9JML4"/>
<dbReference type="Proteomes" id="UP000829354">
    <property type="component" value="Chromosome V"/>
</dbReference>
<reference evidence="3 4" key="1">
    <citation type="submission" date="2022-04" db="EMBL/GenBank/DDBJ databases">
        <title>Chromosome-level reference genomes for two strains of Caenorhabditis briggsae: an improved platform for comparative genomics.</title>
        <authorList>
            <person name="Stevens L."/>
            <person name="Andersen E."/>
        </authorList>
    </citation>
    <scope>NUCLEOTIDE SEQUENCE [LARGE SCALE GENOMIC DNA]</scope>
    <source>
        <strain evidence="3">VX34</strain>
        <tissue evidence="3">Whole-organism</tissue>
    </source>
</reference>
<evidence type="ECO:0000313" key="3">
    <source>
        <dbReference type="EMBL" id="UMM34818.1"/>
    </source>
</evidence>
<sequence length="153" mass="17464">MSSSTLSDPLNWIATILMALNGIFGITCNGLIVYSFTASSSERTSFNLICAYRAIVNIIILGWGFLGTFVPLTLFLTTPWGRRLHRQQREEHIQYKFNRSILRLCSIIAGQWRMGGTMANGWYNGRMDGTMDEWVVQLPNEWYNRRMSGTIGE</sequence>
<feature type="transmembrane region" description="Helical" evidence="1">
    <location>
        <begin position="12"/>
        <end position="34"/>
    </location>
</feature>
<name>A0AAE9JML4_CAEBR</name>
<gene>
    <name evidence="3" type="ORF">L5515_007718</name>
</gene>
<keyword evidence="1" id="KW-0472">Membrane</keyword>
<keyword evidence="1" id="KW-0812">Transmembrane</keyword>
<dbReference type="EMBL" id="CP092624">
    <property type="protein sequence ID" value="UMM34818.1"/>
    <property type="molecule type" value="Genomic_DNA"/>
</dbReference>
<evidence type="ECO:0000259" key="2">
    <source>
        <dbReference type="Pfam" id="PF10328"/>
    </source>
</evidence>
<dbReference type="Gene3D" id="1.20.1070.10">
    <property type="entry name" value="Rhodopsin 7-helix transmembrane proteins"/>
    <property type="match status" value="1"/>
</dbReference>
<keyword evidence="4" id="KW-1185">Reference proteome</keyword>
<feature type="domain" description="7TM GPCR serpentine receptor class x (Srx)" evidence="2">
    <location>
        <begin position="21"/>
        <end position="79"/>
    </location>
</feature>
<dbReference type="PANTHER" id="PTHR23013">
    <property type="entry name" value="SERPENTINE RECEPTOR"/>
    <property type="match status" value="1"/>
</dbReference>
<proteinExistence type="predicted"/>
<organism evidence="3 4">
    <name type="scientific">Caenorhabditis briggsae</name>
    <dbReference type="NCBI Taxonomy" id="6238"/>
    <lineage>
        <taxon>Eukaryota</taxon>
        <taxon>Metazoa</taxon>
        <taxon>Ecdysozoa</taxon>
        <taxon>Nematoda</taxon>
        <taxon>Chromadorea</taxon>
        <taxon>Rhabditida</taxon>
        <taxon>Rhabditina</taxon>
        <taxon>Rhabditomorpha</taxon>
        <taxon>Rhabditoidea</taxon>
        <taxon>Rhabditidae</taxon>
        <taxon>Peloderinae</taxon>
        <taxon>Caenorhabditis</taxon>
    </lineage>
</organism>
<dbReference type="InterPro" id="IPR019430">
    <property type="entry name" value="7TM_GPCR_serpentine_rcpt_Srx"/>
</dbReference>
<dbReference type="PANTHER" id="PTHR23013:SF20">
    <property type="entry name" value="7TM GPCR SERPENTINE RECEPTOR CLASS X (SRX) DOMAIN-CONTAINING PROTEIN"/>
    <property type="match status" value="1"/>
</dbReference>
<feature type="transmembrane region" description="Helical" evidence="1">
    <location>
        <begin position="54"/>
        <end position="76"/>
    </location>
</feature>
<protein>
    <recommendedName>
        <fullName evidence="2">7TM GPCR serpentine receptor class x (Srx) domain-containing protein</fullName>
    </recommendedName>
</protein>
<accession>A0AAE9JML4</accession>